<proteinExistence type="inferred from homology"/>
<evidence type="ECO:0000256" key="4">
    <source>
        <dbReference type="ARBA" id="ARBA00022692"/>
    </source>
</evidence>
<evidence type="ECO:0000259" key="8">
    <source>
        <dbReference type="Pfam" id="PF00892"/>
    </source>
</evidence>
<evidence type="ECO:0000256" key="2">
    <source>
        <dbReference type="ARBA" id="ARBA00007362"/>
    </source>
</evidence>
<comment type="similarity">
    <text evidence="2">Belongs to the EamA transporter family.</text>
</comment>
<reference evidence="9 10" key="1">
    <citation type="submission" date="2017-09" db="EMBL/GenBank/DDBJ databases">
        <title>Large-scale bioinformatics analysis of Bacillus genomes uncovers conserved roles of natural products in bacterial physiology.</title>
        <authorList>
            <consortium name="Agbiome Team Llc"/>
            <person name="Bleich R.M."/>
            <person name="Grubbs K.J."/>
            <person name="Santa Maria K.C."/>
            <person name="Allen S.E."/>
            <person name="Farag S."/>
            <person name="Shank E.A."/>
            <person name="Bowers A."/>
        </authorList>
    </citation>
    <scope>NUCLEOTIDE SEQUENCE [LARGE SCALE GENOMIC DNA]</scope>
    <source>
        <strain evidence="9 10">AFS041432</strain>
    </source>
</reference>
<evidence type="ECO:0000256" key="6">
    <source>
        <dbReference type="ARBA" id="ARBA00023136"/>
    </source>
</evidence>
<dbReference type="InterPro" id="IPR037185">
    <property type="entry name" value="EmrE-like"/>
</dbReference>
<protein>
    <submittedName>
        <fullName evidence="9">EamA family transporter</fullName>
    </submittedName>
</protein>
<accession>A0A2C1D095</accession>
<feature type="transmembrane region" description="Helical" evidence="7">
    <location>
        <begin position="128"/>
        <end position="145"/>
    </location>
</feature>
<dbReference type="PANTHER" id="PTHR32322">
    <property type="entry name" value="INNER MEMBRANE TRANSPORTER"/>
    <property type="match status" value="1"/>
</dbReference>
<evidence type="ECO:0000256" key="7">
    <source>
        <dbReference type="SAM" id="Phobius"/>
    </source>
</evidence>
<feature type="transmembrane region" description="Helical" evidence="7">
    <location>
        <begin position="12"/>
        <end position="32"/>
    </location>
</feature>
<dbReference type="AlphaFoldDB" id="A0A2C1D095"/>
<feature type="transmembrane region" description="Helical" evidence="7">
    <location>
        <begin position="38"/>
        <end position="58"/>
    </location>
</feature>
<feature type="transmembrane region" description="Helical" evidence="7">
    <location>
        <begin position="70"/>
        <end position="91"/>
    </location>
</feature>
<dbReference type="Gene3D" id="1.10.3730.20">
    <property type="match status" value="1"/>
</dbReference>
<feature type="transmembrane region" description="Helical" evidence="7">
    <location>
        <begin position="97"/>
        <end position="116"/>
    </location>
</feature>
<comment type="caution">
    <text evidence="9">The sequence shown here is derived from an EMBL/GenBank/DDBJ whole genome shotgun (WGS) entry which is preliminary data.</text>
</comment>
<feature type="transmembrane region" description="Helical" evidence="7">
    <location>
        <begin position="183"/>
        <end position="201"/>
    </location>
</feature>
<feature type="domain" description="EamA" evidence="8">
    <location>
        <begin position="152"/>
        <end position="294"/>
    </location>
</feature>
<sequence length="312" mass="34384">MKNTTKAYLSALLYSLIIGFSFMFVKLALTITSPLDTLAHRFTVAFIAASIPVIFGFVKLNISFKNILALLPLAIFYPALFFAFQAFGLVYTSSSEAGIIQAAIPIFTMILASYFLKEYTNTWQKTSVFISVIGVIYIFIMNGIGAHETNFIGVILILLSALSSACYNVLARKMTKKFKLMDLTYTMTAIGFISFNFIAIIDHMNKGTITVYFKPFTNGTFLISILYLGLLSSLLTALLLNYSLSYIEAAKISVFSNLSTLITIIAGVVFLHEQIAYYHIIGTLLIVLGVVGTNFLGKKGIIAKKKNTSLSK</sequence>
<keyword evidence="3" id="KW-1003">Cell membrane</keyword>
<keyword evidence="4 7" id="KW-0812">Transmembrane</keyword>
<name>A0A2C1D095_BACCE</name>
<feature type="transmembrane region" description="Helical" evidence="7">
    <location>
        <begin position="221"/>
        <end position="240"/>
    </location>
</feature>
<feature type="transmembrane region" description="Helical" evidence="7">
    <location>
        <begin position="277"/>
        <end position="297"/>
    </location>
</feature>
<feature type="transmembrane region" description="Helical" evidence="7">
    <location>
        <begin position="151"/>
        <end position="171"/>
    </location>
</feature>
<gene>
    <name evidence="9" type="ORF">COD09_25135</name>
</gene>
<dbReference type="GO" id="GO:0005886">
    <property type="term" value="C:plasma membrane"/>
    <property type="evidence" value="ECO:0007669"/>
    <property type="project" value="UniProtKB-SubCell"/>
</dbReference>
<dbReference type="EMBL" id="NULO01000123">
    <property type="protein sequence ID" value="PGS93801.1"/>
    <property type="molecule type" value="Genomic_DNA"/>
</dbReference>
<dbReference type="RefSeq" id="WP_098786594.1">
    <property type="nucleotide sequence ID" value="NZ_NULO01000123.1"/>
</dbReference>
<keyword evidence="6 7" id="KW-0472">Membrane</keyword>
<evidence type="ECO:0000313" key="9">
    <source>
        <dbReference type="EMBL" id="PGS93801.1"/>
    </source>
</evidence>
<dbReference type="Pfam" id="PF00892">
    <property type="entry name" value="EamA"/>
    <property type="match status" value="2"/>
</dbReference>
<organism evidence="9 10">
    <name type="scientific">Bacillus cereus</name>
    <dbReference type="NCBI Taxonomy" id="1396"/>
    <lineage>
        <taxon>Bacteria</taxon>
        <taxon>Bacillati</taxon>
        <taxon>Bacillota</taxon>
        <taxon>Bacilli</taxon>
        <taxon>Bacillales</taxon>
        <taxon>Bacillaceae</taxon>
        <taxon>Bacillus</taxon>
        <taxon>Bacillus cereus group</taxon>
    </lineage>
</organism>
<dbReference type="InterPro" id="IPR050638">
    <property type="entry name" value="AA-Vitamin_Transporters"/>
</dbReference>
<evidence type="ECO:0000313" key="10">
    <source>
        <dbReference type="Proteomes" id="UP000225872"/>
    </source>
</evidence>
<evidence type="ECO:0000256" key="3">
    <source>
        <dbReference type="ARBA" id="ARBA00022475"/>
    </source>
</evidence>
<dbReference type="InterPro" id="IPR000620">
    <property type="entry name" value="EamA_dom"/>
</dbReference>
<dbReference type="Proteomes" id="UP000225872">
    <property type="component" value="Unassembled WGS sequence"/>
</dbReference>
<keyword evidence="5 7" id="KW-1133">Transmembrane helix</keyword>
<evidence type="ECO:0000256" key="1">
    <source>
        <dbReference type="ARBA" id="ARBA00004651"/>
    </source>
</evidence>
<feature type="domain" description="EamA" evidence="8">
    <location>
        <begin position="6"/>
        <end position="139"/>
    </location>
</feature>
<feature type="transmembrane region" description="Helical" evidence="7">
    <location>
        <begin position="252"/>
        <end position="271"/>
    </location>
</feature>
<comment type="subcellular location">
    <subcellularLocation>
        <location evidence="1">Cell membrane</location>
        <topology evidence="1">Multi-pass membrane protein</topology>
    </subcellularLocation>
</comment>
<dbReference type="PANTHER" id="PTHR32322:SF18">
    <property type="entry name" value="S-ADENOSYLMETHIONINE_S-ADENOSYLHOMOCYSTEINE TRANSPORTER"/>
    <property type="match status" value="1"/>
</dbReference>
<dbReference type="SUPFAM" id="SSF103481">
    <property type="entry name" value="Multidrug resistance efflux transporter EmrE"/>
    <property type="match status" value="2"/>
</dbReference>
<evidence type="ECO:0000256" key="5">
    <source>
        <dbReference type="ARBA" id="ARBA00022989"/>
    </source>
</evidence>